<organism evidence="25 26">
    <name type="scientific">Bifidobacterium favimelis</name>
    <dbReference type="NCBI Taxonomy" id="3122979"/>
    <lineage>
        <taxon>Bacteria</taxon>
        <taxon>Bacillati</taxon>
        <taxon>Actinomycetota</taxon>
        <taxon>Actinomycetes</taxon>
        <taxon>Bifidobacteriales</taxon>
        <taxon>Bifidobacteriaceae</taxon>
        <taxon>Bifidobacterium</taxon>
    </lineage>
</organism>
<comment type="pathway">
    <text evidence="3">Phospholipid metabolism; CDP-diacylglycerol biosynthesis; CDP-diacylglycerol from sn-glycerol 3-phosphate: step 3/3.</text>
</comment>
<dbReference type="EMBL" id="JBANBB010000001">
    <property type="protein sequence ID" value="MEK0306685.1"/>
    <property type="molecule type" value="Genomic_DNA"/>
</dbReference>
<keyword evidence="26" id="KW-1185">Reference proteome</keyword>
<keyword evidence="13 24" id="KW-1133">Transmembrane helix</keyword>
<gene>
    <name evidence="25" type="ORF">V8P97_04300</name>
</gene>
<keyword evidence="15 24" id="KW-0472">Membrane</keyword>
<keyword evidence="8" id="KW-1003">Cell membrane</keyword>
<feature type="transmembrane region" description="Helical" evidence="24">
    <location>
        <begin position="232"/>
        <end position="253"/>
    </location>
</feature>
<evidence type="ECO:0000256" key="7">
    <source>
        <dbReference type="ARBA" id="ARBA00019373"/>
    </source>
</evidence>
<comment type="subcellular location">
    <subcellularLocation>
        <location evidence="2">Cell membrane</location>
        <topology evidence="2">Multi-pass membrane protein</topology>
    </subcellularLocation>
</comment>
<keyword evidence="9" id="KW-0444">Lipid biosynthesis</keyword>
<evidence type="ECO:0000256" key="2">
    <source>
        <dbReference type="ARBA" id="ARBA00004651"/>
    </source>
</evidence>
<evidence type="ECO:0000256" key="18">
    <source>
        <dbReference type="ARBA" id="ARBA00029893"/>
    </source>
</evidence>
<feature type="transmembrane region" description="Helical" evidence="24">
    <location>
        <begin position="159"/>
        <end position="181"/>
    </location>
</feature>
<dbReference type="GO" id="GO:0004605">
    <property type="term" value="F:phosphatidate cytidylyltransferase activity"/>
    <property type="evidence" value="ECO:0007669"/>
    <property type="project" value="UniProtKB-EC"/>
</dbReference>
<evidence type="ECO:0000256" key="5">
    <source>
        <dbReference type="ARBA" id="ARBA00010185"/>
    </source>
</evidence>
<keyword evidence="12 25" id="KW-0548">Nucleotidyltransferase</keyword>
<evidence type="ECO:0000256" key="23">
    <source>
        <dbReference type="ARBA" id="ARBA00033406"/>
    </source>
</evidence>
<keyword evidence="10 25" id="KW-0808">Transferase</keyword>
<evidence type="ECO:0000256" key="19">
    <source>
        <dbReference type="ARBA" id="ARBA00031825"/>
    </source>
</evidence>
<feature type="transmembrane region" description="Helical" evidence="24">
    <location>
        <begin position="98"/>
        <end position="117"/>
    </location>
</feature>
<protein>
    <recommendedName>
        <fullName evidence="7">Phosphatidate cytidylyltransferase</fullName>
        <ecNumber evidence="6">2.7.7.41</ecNumber>
    </recommendedName>
    <alternativeName>
        <fullName evidence="20">CDP-DAG synthase</fullName>
    </alternativeName>
    <alternativeName>
        <fullName evidence="22">CDP-DG synthase</fullName>
    </alternativeName>
    <alternativeName>
        <fullName evidence="18">CDP-diacylglycerol synthase</fullName>
    </alternativeName>
    <alternativeName>
        <fullName evidence="21">CDP-diglyceride pyrophosphorylase</fullName>
    </alternativeName>
    <alternativeName>
        <fullName evidence="23">CDP-diglyceride synthase</fullName>
    </alternativeName>
    <alternativeName>
        <fullName evidence="19">CTP:phosphatidate cytidylyltransferase</fullName>
    </alternativeName>
</protein>
<evidence type="ECO:0000256" key="11">
    <source>
        <dbReference type="ARBA" id="ARBA00022692"/>
    </source>
</evidence>
<name>A0ABU8ZN58_9BIFI</name>
<dbReference type="PANTHER" id="PTHR46382">
    <property type="entry name" value="PHOSPHATIDATE CYTIDYLYLTRANSFERASE"/>
    <property type="match status" value="1"/>
</dbReference>
<evidence type="ECO:0000256" key="10">
    <source>
        <dbReference type="ARBA" id="ARBA00022679"/>
    </source>
</evidence>
<evidence type="ECO:0000256" key="16">
    <source>
        <dbReference type="ARBA" id="ARBA00023209"/>
    </source>
</evidence>
<dbReference type="EC" id="2.7.7.41" evidence="6"/>
<keyword evidence="11 24" id="KW-0812">Transmembrane</keyword>
<evidence type="ECO:0000256" key="13">
    <source>
        <dbReference type="ARBA" id="ARBA00022989"/>
    </source>
</evidence>
<feature type="transmembrane region" description="Helical" evidence="24">
    <location>
        <begin position="31"/>
        <end position="60"/>
    </location>
</feature>
<evidence type="ECO:0000313" key="25">
    <source>
        <dbReference type="EMBL" id="MEK0306685.1"/>
    </source>
</evidence>
<dbReference type="PANTHER" id="PTHR46382:SF1">
    <property type="entry name" value="PHOSPHATIDATE CYTIDYLYLTRANSFERASE"/>
    <property type="match status" value="1"/>
</dbReference>
<dbReference type="Pfam" id="PF01148">
    <property type="entry name" value="CTP_transf_1"/>
    <property type="match status" value="1"/>
</dbReference>
<evidence type="ECO:0000256" key="8">
    <source>
        <dbReference type="ARBA" id="ARBA00022475"/>
    </source>
</evidence>
<keyword evidence="14" id="KW-0443">Lipid metabolism</keyword>
<comment type="pathway">
    <text evidence="4">Lipid metabolism.</text>
</comment>
<accession>A0ABU8ZN58</accession>
<keyword evidence="17" id="KW-1208">Phospholipid metabolism</keyword>
<evidence type="ECO:0000256" key="3">
    <source>
        <dbReference type="ARBA" id="ARBA00005119"/>
    </source>
</evidence>
<reference evidence="25 26" key="1">
    <citation type="submission" date="2024-02" db="EMBL/GenBank/DDBJ databases">
        <title>Bifidobacterium honeyensis sp. nov., isolated from the comb honey.</title>
        <authorList>
            <person name="Liu W."/>
            <person name="Li Y."/>
        </authorList>
    </citation>
    <scope>NUCLEOTIDE SEQUENCE [LARGE SCALE GENOMIC DNA]</scope>
    <source>
        <strain evidence="25 26">IMAU50988</strain>
    </source>
</reference>
<evidence type="ECO:0000256" key="1">
    <source>
        <dbReference type="ARBA" id="ARBA00001698"/>
    </source>
</evidence>
<dbReference type="Proteomes" id="UP001373159">
    <property type="component" value="Unassembled WGS sequence"/>
</dbReference>
<comment type="caution">
    <text evidence="25">The sequence shown here is derived from an EMBL/GenBank/DDBJ whole genome shotgun (WGS) entry which is preliminary data.</text>
</comment>
<evidence type="ECO:0000313" key="26">
    <source>
        <dbReference type="Proteomes" id="UP001373159"/>
    </source>
</evidence>
<evidence type="ECO:0000256" key="15">
    <source>
        <dbReference type="ARBA" id="ARBA00023136"/>
    </source>
</evidence>
<evidence type="ECO:0000256" key="20">
    <source>
        <dbReference type="ARBA" id="ARBA00032253"/>
    </source>
</evidence>
<evidence type="ECO:0000256" key="14">
    <source>
        <dbReference type="ARBA" id="ARBA00023098"/>
    </source>
</evidence>
<evidence type="ECO:0000256" key="12">
    <source>
        <dbReference type="ARBA" id="ARBA00022695"/>
    </source>
</evidence>
<feature type="transmembrane region" description="Helical" evidence="24">
    <location>
        <begin position="72"/>
        <end position="92"/>
    </location>
</feature>
<evidence type="ECO:0000256" key="6">
    <source>
        <dbReference type="ARBA" id="ARBA00012487"/>
    </source>
</evidence>
<evidence type="ECO:0000256" key="4">
    <source>
        <dbReference type="ARBA" id="ARBA00005189"/>
    </source>
</evidence>
<evidence type="ECO:0000256" key="24">
    <source>
        <dbReference type="SAM" id="Phobius"/>
    </source>
</evidence>
<evidence type="ECO:0000256" key="21">
    <source>
        <dbReference type="ARBA" id="ARBA00032396"/>
    </source>
</evidence>
<evidence type="ECO:0000256" key="9">
    <source>
        <dbReference type="ARBA" id="ARBA00022516"/>
    </source>
</evidence>
<evidence type="ECO:0000256" key="17">
    <source>
        <dbReference type="ARBA" id="ARBA00023264"/>
    </source>
</evidence>
<evidence type="ECO:0000256" key="22">
    <source>
        <dbReference type="ARBA" id="ARBA00032743"/>
    </source>
</evidence>
<feature type="transmembrane region" description="Helical" evidence="24">
    <location>
        <begin position="193"/>
        <end position="211"/>
    </location>
</feature>
<comment type="similarity">
    <text evidence="5">Belongs to the CDS family.</text>
</comment>
<feature type="transmembrane region" description="Helical" evidence="24">
    <location>
        <begin position="259"/>
        <end position="282"/>
    </location>
</feature>
<keyword evidence="16" id="KW-0594">Phospholipid biosynthesis</keyword>
<sequence length="326" mass="34068">MSQEKKTAGESAASVSKKTGRNMPQAVATGAVLVVIILACILIRIDAFAFLIAVFMVLGLWELRVDFATADLHIPVVELWICSCITLIASFYASDHVAVMSAGVLATSLVVTIASSFPHRLGGRLSRAVTAKQVAAGGPVQGIQTPEGLPGAGGRGNSFANVGVSLLTTVYIVLLACLIVLPTTFGGHPAAHAFMVIFLPALGDIGGLFFGSWFGRHKISPKISPAKSLEGLFGSMLCSLIGSLVIFACTYPMASWGSIWWVAVLMGLMVGITGIFGDLSASMIKRDLGIKDMGHLLKGHGGVLDRVDSILMSAPFVTLLLLATGL</sequence>
<comment type="catalytic activity">
    <reaction evidence="1">
        <text>a 1,2-diacyl-sn-glycero-3-phosphate + CTP + H(+) = a CDP-1,2-diacyl-sn-glycerol + diphosphate</text>
        <dbReference type="Rhea" id="RHEA:16229"/>
        <dbReference type="ChEBI" id="CHEBI:15378"/>
        <dbReference type="ChEBI" id="CHEBI:33019"/>
        <dbReference type="ChEBI" id="CHEBI:37563"/>
        <dbReference type="ChEBI" id="CHEBI:58332"/>
        <dbReference type="ChEBI" id="CHEBI:58608"/>
        <dbReference type="EC" id="2.7.7.41"/>
    </reaction>
</comment>
<proteinExistence type="inferred from homology"/>